<organism evidence="2 3">
    <name type="scientific">Candidatus Hepatoplasma crinochetorum</name>
    <dbReference type="NCBI Taxonomy" id="295596"/>
    <lineage>
        <taxon>Bacteria</taxon>
        <taxon>Bacillati</taxon>
        <taxon>Mycoplasmatota</taxon>
        <taxon>Mollicutes</taxon>
        <taxon>Candidatus Hepatoplasmataceae</taxon>
        <taxon>Candidatus Hepatoplasma</taxon>
    </lineage>
</organism>
<dbReference type="EMBL" id="CWGI01000001">
    <property type="protein sequence ID" value="CRX36989.1"/>
    <property type="molecule type" value="Genomic_DNA"/>
</dbReference>
<proteinExistence type="predicted"/>
<dbReference type="Proteomes" id="UP000242141">
    <property type="component" value="Unassembled WGS sequence"/>
</dbReference>
<dbReference type="GO" id="GO:0005524">
    <property type="term" value="F:ATP binding"/>
    <property type="evidence" value="ECO:0007669"/>
    <property type="project" value="InterPro"/>
</dbReference>
<dbReference type="InterPro" id="IPR027417">
    <property type="entry name" value="P-loop_NTPase"/>
</dbReference>
<dbReference type="SUPFAM" id="SSF53795">
    <property type="entry name" value="PEP carboxykinase-like"/>
    <property type="match status" value="1"/>
</dbReference>
<accession>A0A0G7ZN85</accession>
<reference evidence="3" key="1">
    <citation type="submission" date="2015-05" db="EMBL/GenBank/DDBJ databases">
        <authorList>
            <person name="Collingro A."/>
        </authorList>
    </citation>
    <scope>NUCLEOTIDE SEQUENCE [LARGE SCALE GENOMIC DNA]</scope>
    <source>
        <strain evidence="3">Ps</strain>
    </source>
</reference>
<feature type="domain" description="HPr kinase/phosphorylase C-terminal" evidence="1">
    <location>
        <begin position="134"/>
        <end position="297"/>
    </location>
</feature>
<gene>
    <name evidence="2" type="ORF">HEPPS_01890</name>
</gene>
<protein>
    <submittedName>
        <fullName evidence="2">| hprK / HPr kinase/phosphorylase |:473412 Reverse</fullName>
    </submittedName>
</protein>
<evidence type="ECO:0000259" key="1">
    <source>
        <dbReference type="Pfam" id="PF07475"/>
    </source>
</evidence>
<keyword evidence="2" id="KW-0418">Kinase</keyword>
<dbReference type="AlphaFoldDB" id="A0A0G7ZN85"/>
<dbReference type="PANTHER" id="PTHR30305">
    <property type="entry name" value="PROTEIN YJDM-RELATED"/>
    <property type="match status" value="1"/>
</dbReference>
<dbReference type="CDD" id="cd01918">
    <property type="entry name" value="HprK_C"/>
    <property type="match status" value="1"/>
</dbReference>
<dbReference type="InterPro" id="IPR011104">
    <property type="entry name" value="Hpr_kin/Pase_C"/>
</dbReference>
<dbReference type="Gene3D" id="3.40.50.300">
    <property type="entry name" value="P-loop containing nucleotide triphosphate hydrolases"/>
    <property type="match status" value="1"/>
</dbReference>
<sequence length="305" mass="34928">MRKISLKKFISKFNLKIDNFSQNENFENYQFNAVGTTSGNLEILLISQSKDKLIIFDTKVNQIFAFLGKEKFIDGLKKIFKDNKIIVLNKKQTDQEISKIIKTIGFIILETNQPSTEIRAAIEPYLVKITQNPERIHATMLIVYGMGVLLTGESGIGKSEVALELISRKHLFVGDDAIDVFRVAGELYGKSPRITREFLEVRGIGIINIKKLLGTQIIKPESKIDFIINFTNSNKEKDYDRLGNNFSTKTIKRVEIPIIQLPILVGRNIAELVEIAVMNFKQKKYDKYFPLEDLNNRIKLNNKIK</sequence>
<keyword evidence="2" id="KW-0808">Transferase</keyword>
<dbReference type="GO" id="GO:0000155">
    <property type="term" value="F:phosphorelay sensor kinase activity"/>
    <property type="evidence" value="ECO:0007669"/>
    <property type="project" value="InterPro"/>
</dbReference>
<dbReference type="Pfam" id="PF07475">
    <property type="entry name" value="Hpr_kinase_C"/>
    <property type="match status" value="1"/>
</dbReference>
<keyword evidence="3" id="KW-1185">Reference proteome</keyword>
<evidence type="ECO:0000313" key="3">
    <source>
        <dbReference type="Proteomes" id="UP000242141"/>
    </source>
</evidence>
<name>A0A0G7ZN85_9MOLU</name>
<dbReference type="GO" id="GO:0006109">
    <property type="term" value="P:regulation of carbohydrate metabolic process"/>
    <property type="evidence" value="ECO:0007669"/>
    <property type="project" value="InterPro"/>
</dbReference>
<dbReference type="PANTHER" id="PTHR30305:SF1">
    <property type="entry name" value="HPR KINASE_PHOSPHORYLASE"/>
    <property type="match status" value="1"/>
</dbReference>
<evidence type="ECO:0000313" key="2">
    <source>
        <dbReference type="EMBL" id="CRX36989.1"/>
    </source>
</evidence>